<name>A0A3I8FT17_SALER</name>
<comment type="caution">
    <text evidence="1">The sequence shown here is derived from an EMBL/GenBank/DDBJ whole genome shotgun (WGS) entry which is preliminary data.</text>
</comment>
<dbReference type="AlphaFoldDB" id="A0A3I8FT17"/>
<organism evidence="1">
    <name type="scientific">Salmonella enterica</name>
    <name type="common">Salmonella choleraesuis</name>
    <dbReference type="NCBI Taxonomy" id="28901"/>
    <lineage>
        <taxon>Bacteria</taxon>
        <taxon>Pseudomonadati</taxon>
        <taxon>Pseudomonadota</taxon>
        <taxon>Gammaproteobacteria</taxon>
        <taxon>Enterobacterales</taxon>
        <taxon>Enterobacteriaceae</taxon>
        <taxon>Salmonella</taxon>
    </lineage>
</organism>
<dbReference type="EMBL" id="RMEA01000085">
    <property type="protein sequence ID" value="MER44672.1"/>
    <property type="molecule type" value="Genomic_DNA"/>
</dbReference>
<sequence length="238" mass="28206">MLTNDQIVENLERVGSLLLQKNIITDETPFRNIRRQFQNDSMKYSIPWVEFKKIKGEFVRSDVWDSDLSVKVNAEVQVREGFEFNSAVRMIVNIEYTCLSQDGEKECKGCWHMDYHVDEGEPQYMHPDYHLHHGGRYINGLHDYGEVIILDNPRVMHHPLDVFLAIDFVISNFYPKKEWSKISADTQYKKIIKDAQRAWWKGYYEKISNYWEHCDRNNKGEISKAVICEAQKLNPHFI</sequence>
<proteinExistence type="predicted"/>
<protein>
    <submittedName>
        <fullName evidence="1">Uncharacterized protein</fullName>
    </submittedName>
</protein>
<reference evidence="1" key="1">
    <citation type="submission" date="2018-10" db="EMBL/GenBank/DDBJ databases">
        <authorList>
            <consortium name="PulseNet: The National Subtyping Network for Foodborne Disease Surveillance"/>
            <person name="Tarr C.L."/>
            <person name="Trees E."/>
            <person name="Katz L.S."/>
            <person name="Carleton-Romer H.A."/>
            <person name="Stroika S."/>
            <person name="Kucerova Z."/>
            <person name="Roache K.F."/>
            <person name="Sabol A.L."/>
            <person name="Besser J."/>
            <person name="Gerner-Smidt P."/>
        </authorList>
    </citation>
    <scope>NUCLEOTIDE SEQUENCE [LARGE SCALE GENOMIC DNA]</scope>
    <source>
        <strain evidence="1">PNUSAS057480</strain>
    </source>
</reference>
<gene>
    <name evidence="1" type="ORF">ED033_20560</name>
</gene>
<accession>A0A3I8FT17</accession>
<evidence type="ECO:0000313" key="1">
    <source>
        <dbReference type="EMBL" id="MER44672.1"/>
    </source>
</evidence>
<dbReference type="Proteomes" id="UP000885379">
    <property type="component" value="Unassembled WGS sequence"/>
</dbReference>